<evidence type="ECO:0000313" key="3">
    <source>
        <dbReference type="Proteomes" id="UP001186944"/>
    </source>
</evidence>
<dbReference type="EMBL" id="VSWD01000538">
    <property type="protein sequence ID" value="KAK3082444.1"/>
    <property type="molecule type" value="Genomic_DNA"/>
</dbReference>
<feature type="region of interest" description="Disordered" evidence="1">
    <location>
        <begin position="127"/>
        <end position="146"/>
    </location>
</feature>
<dbReference type="AlphaFoldDB" id="A0AA88XK21"/>
<gene>
    <name evidence="2" type="ORF">FSP39_003748</name>
</gene>
<keyword evidence="3" id="KW-1185">Reference proteome</keyword>
<name>A0AA88XK21_PINIB</name>
<accession>A0AA88XK21</accession>
<protein>
    <submittedName>
        <fullName evidence="2">Uncharacterized protein</fullName>
    </submittedName>
</protein>
<dbReference type="Proteomes" id="UP001186944">
    <property type="component" value="Unassembled WGS sequence"/>
</dbReference>
<comment type="caution">
    <text evidence="2">The sequence shown here is derived from an EMBL/GenBank/DDBJ whole genome shotgun (WGS) entry which is preliminary data.</text>
</comment>
<reference evidence="2" key="1">
    <citation type="submission" date="2019-08" db="EMBL/GenBank/DDBJ databases">
        <title>The improved chromosome-level genome for the pearl oyster Pinctada fucata martensii using PacBio sequencing and Hi-C.</title>
        <authorList>
            <person name="Zheng Z."/>
        </authorList>
    </citation>
    <scope>NUCLEOTIDE SEQUENCE</scope>
    <source>
        <strain evidence="2">ZZ-2019</strain>
        <tissue evidence="2">Adductor muscle</tissue>
    </source>
</reference>
<organism evidence="2 3">
    <name type="scientific">Pinctada imbricata</name>
    <name type="common">Atlantic pearl-oyster</name>
    <name type="synonym">Pinctada martensii</name>
    <dbReference type="NCBI Taxonomy" id="66713"/>
    <lineage>
        <taxon>Eukaryota</taxon>
        <taxon>Metazoa</taxon>
        <taxon>Spiralia</taxon>
        <taxon>Lophotrochozoa</taxon>
        <taxon>Mollusca</taxon>
        <taxon>Bivalvia</taxon>
        <taxon>Autobranchia</taxon>
        <taxon>Pteriomorphia</taxon>
        <taxon>Pterioida</taxon>
        <taxon>Pterioidea</taxon>
        <taxon>Pteriidae</taxon>
        <taxon>Pinctada</taxon>
    </lineage>
</organism>
<feature type="compositionally biased region" description="Basic residues" evidence="1">
    <location>
        <begin position="133"/>
        <end position="144"/>
    </location>
</feature>
<evidence type="ECO:0000256" key="1">
    <source>
        <dbReference type="SAM" id="MobiDB-lite"/>
    </source>
</evidence>
<proteinExistence type="predicted"/>
<evidence type="ECO:0000313" key="2">
    <source>
        <dbReference type="EMBL" id="KAK3082444.1"/>
    </source>
</evidence>
<sequence>MVTSGEIPYLKLYPYIQDLSTYLKKCSEDPAHILIMDGQWMTLDTFGFTNVPHKEMLKELYTVPEDHRDVLFTAIKIICNAMSNTVNKQLSDFLEGGKYSCQPTEEEMKRTSFSHVTNLGCEHHFGDLDSSQRRRPHSSLHHHSSIQLLKRNRTGLMKWVEGMDNTSRTAVMKTARKEGKILRSIHTESERNVLREIHREMTAEPKKTKEKEE</sequence>